<proteinExistence type="predicted"/>
<gene>
    <name evidence="2" type="ORF">Thert_02998</name>
</gene>
<feature type="region of interest" description="Disordered" evidence="1">
    <location>
        <begin position="1"/>
        <end position="49"/>
    </location>
</feature>
<dbReference type="EMBL" id="CP016893">
    <property type="protein sequence ID" value="AST58782.1"/>
    <property type="molecule type" value="Genomic_DNA"/>
</dbReference>
<name>A0A223I237_THETR</name>
<organism evidence="2 3">
    <name type="scientific">Thermoanaerobacterium thermosaccharolyticum</name>
    <name type="common">Clostridium thermosaccharolyticum</name>
    <dbReference type="NCBI Taxonomy" id="1517"/>
    <lineage>
        <taxon>Bacteria</taxon>
        <taxon>Bacillati</taxon>
        <taxon>Bacillota</taxon>
        <taxon>Clostridia</taxon>
        <taxon>Thermoanaerobacterales</taxon>
        <taxon>Thermoanaerobacteraceae</taxon>
        <taxon>Thermoanaerobacterium</taxon>
    </lineage>
</organism>
<evidence type="ECO:0000313" key="2">
    <source>
        <dbReference type="EMBL" id="AST58782.1"/>
    </source>
</evidence>
<feature type="compositionally biased region" description="Polar residues" evidence="1">
    <location>
        <begin position="14"/>
        <end position="27"/>
    </location>
</feature>
<dbReference type="Proteomes" id="UP000214975">
    <property type="component" value="Chromosome"/>
</dbReference>
<dbReference type="AlphaFoldDB" id="A0A223I237"/>
<reference evidence="2 3" key="1">
    <citation type="submission" date="2016-08" db="EMBL/GenBank/DDBJ databases">
        <title>A novel genetic cassette of butanologenic Thermoanaerobacterium thermosaccharolyticum that directly convert cellulose to butanol.</title>
        <authorList>
            <person name="Li T."/>
            <person name="He J."/>
        </authorList>
    </citation>
    <scope>NUCLEOTIDE SEQUENCE [LARGE SCALE GENOMIC DNA]</scope>
    <source>
        <strain evidence="2 3">TG57</strain>
    </source>
</reference>
<protein>
    <submittedName>
        <fullName evidence="2">Uncharacterized protein</fullName>
    </submittedName>
</protein>
<evidence type="ECO:0000256" key="1">
    <source>
        <dbReference type="SAM" id="MobiDB-lite"/>
    </source>
</evidence>
<sequence>MKKSPDKAAPKPNIVTSDAKLSSSKPDFNTGPIKTAPINPTAGDGHKKKDKSIIIKPMIQNDLLGVFRKRKNGFVITTSAPISSRALDIAIIRDIISITCHNSLPDTNIAVYSISTDFNIFFVCDIATAKMPSMHGNMISLRKSINIKIIIIEIKYTICVPVIPTIVTPHF</sequence>
<evidence type="ECO:0000313" key="3">
    <source>
        <dbReference type="Proteomes" id="UP000214975"/>
    </source>
</evidence>
<accession>A0A223I237</accession>